<evidence type="ECO:0000259" key="17">
    <source>
        <dbReference type="PROSITE" id="PS51068"/>
    </source>
</evidence>
<dbReference type="PANTHER" id="PTHR22993:SF9">
    <property type="entry name" value="FORMAMIDOPYRIMIDINE-DNA GLYCOSYLASE"/>
    <property type="match status" value="1"/>
</dbReference>
<keyword evidence="4 15" id="KW-0479">Metal-binding</keyword>
<dbReference type="PANTHER" id="PTHR22993">
    <property type="entry name" value="FORMAMIDOPYRIMIDINE-DNA GLYCOSYLASE"/>
    <property type="match status" value="1"/>
</dbReference>
<feature type="binding site" evidence="15">
    <location>
        <position position="117"/>
    </location>
    <ligand>
        <name>DNA</name>
        <dbReference type="ChEBI" id="CHEBI:16991"/>
    </ligand>
</feature>
<dbReference type="GO" id="GO:0008270">
    <property type="term" value="F:zinc ion binding"/>
    <property type="evidence" value="ECO:0007669"/>
    <property type="project" value="UniProtKB-UniRule"/>
</dbReference>
<evidence type="ECO:0000259" key="16">
    <source>
        <dbReference type="PROSITE" id="PS51066"/>
    </source>
</evidence>
<dbReference type="FunFam" id="1.10.8.50:FF:000003">
    <property type="entry name" value="Formamidopyrimidine-DNA glycosylase"/>
    <property type="match status" value="1"/>
</dbReference>
<dbReference type="Proteomes" id="UP000193391">
    <property type="component" value="Unassembled WGS sequence"/>
</dbReference>
<feature type="domain" description="FPG-type" evidence="16">
    <location>
        <begin position="245"/>
        <end position="281"/>
    </location>
</feature>
<evidence type="ECO:0000313" key="19">
    <source>
        <dbReference type="Proteomes" id="UP000193391"/>
    </source>
</evidence>
<evidence type="ECO:0000256" key="9">
    <source>
        <dbReference type="ARBA" id="ARBA00023125"/>
    </source>
</evidence>
<dbReference type="InterPro" id="IPR012319">
    <property type="entry name" value="FPG_cat"/>
</dbReference>
<comment type="subunit">
    <text evidence="3 15">Monomer.</text>
</comment>
<keyword evidence="11 15" id="KW-0456">Lyase</keyword>
<keyword evidence="6 15" id="KW-0863">Zinc-finger</keyword>
<evidence type="ECO:0000256" key="6">
    <source>
        <dbReference type="ARBA" id="ARBA00022771"/>
    </source>
</evidence>
<comment type="cofactor">
    <cofactor evidence="15">
        <name>Zn(2+)</name>
        <dbReference type="ChEBI" id="CHEBI:29105"/>
    </cofactor>
    <text evidence="15">Binds 1 zinc ion per subunit.</text>
</comment>
<evidence type="ECO:0000256" key="10">
    <source>
        <dbReference type="ARBA" id="ARBA00023204"/>
    </source>
</evidence>
<dbReference type="GO" id="GO:0034039">
    <property type="term" value="F:8-oxo-7,8-dihydroguanine DNA N-glycosylase activity"/>
    <property type="evidence" value="ECO:0007669"/>
    <property type="project" value="TreeGrafter"/>
</dbReference>
<keyword evidence="13 15" id="KW-0326">Glycosidase</keyword>
<dbReference type="SMART" id="SM00898">
    <property type="entry name" value="Fapy_DNA_glyco"/>
    <property type="match status" value="1"/>
</dbReference>
<dbReference type="RefSeq" id="WP_085584345.1">
    <property type="nucleotide sequence ID" value="NZ_JFKA01000008.1"/>
</dbReference>
<evidence type="ECO:0000313" key="18">
    <source>
        <dbReference type="EMBL" id="OSQ36952.1"/>
    </source>
</evidence>
<dbReference type="InterPro" id="IPR010979">
    <property type="entry name" value="Ribosomal_uS13-like_H2TH"/>
</dbReference>
<comment type="similarity">
    <text evidence="2 15">Belongs to the FPG family.</text>
</comment>
<feature type="active site" description="Schiff-base intermediate with DNA" evidence="15">
    <location>
        <position position="2"/>
    </location>
</feature>
<dbReference type="SUPFAM" id="SSF81624">
    <property type="entry name" value="N-terminal domain of MutM-like DNA repair proteins"/>
    <property type="match status" value="1"/>
</dbReference>
<dbReference type="NCBIfam" id="TIGR00577">
    <property type="entry name" value="fpg"/>
    <property type="match status" value="1"/>
</dbReference>
<dbReference type="Pfam" id="PF06831">
    <property type="entry name" value="H2TH"/>
    <property type="match status" value="1"/>
</dbReference>
<dbReference type="NCBIfam" id="NF002211">
    <property type="entry name" value="PRK01103.1"/>
    <property type="match status" value="1"/>
</dbReference>
<evidence type="ECO:0000256" key="8">
    <source>
        <dbReference type="ARBA" id="ARBA00022833"/>
    </source>
</evidence>
<reference evidence="18 19" key="1">
    <citation type="submission" date="2014-03" db="EMBL/GenBank/DDBJ databases">
        <title>The draft genome sequence of Thalassospira mesophila JCM 18969.</title>
        <authorList>
            <person name="Lai Q."/>
            <person name="Shao Z."/>
        </authorList>
    </citation>
    <scope>NUCLEOTIDE SEQUENCE [LARGE SCALE GENOMIC DNA]</scope>
    <source>
        <strain evidence="18 19">JCM 18969</strain>
    </source>
</reference>
<keyword evidence="8 15" id="KW-0862">Zinc</keyword>
<dbReference type="SUPFAM" id="SSF46946">
    <property type="entry name" value="S13-like H2TH domain"/>
    <property type="match status" value="1"/>
</dbReference>
<keyword evidence="12 15" id="KW-0511">Multifunctional enzyme</keyword>
<proteinExistence type="inferred from homology"/>
<dbReference type="EMBL" id="JFKA01000008">
    <property type="protein sequence ID" value="OSQ36952.1"/>
    <property type="molecule type" value="Genomic_DNA"/>
</dbReference>
<sequence length="281" mass="30975">MPELPEVETVCRGLAPVMEGHVLASVVQRRPNLRIPFPDDFVARLTGRRINQLTRRAKYVVAYLDDGQVLLIHLGMSGRMTVIEPAAGDGMLPDAGKHDHVDFVMETGVLVRFNDPRRFGLMALSHVDDLATLPMLAGIGPEPLGNQFNAQMLAEALAKRKSPIKTTLLDQRLVAGLGNIYVCEALFRARIAPARAANSLSAAETDLLYREIRDVLEDAIKAGGSSLRDHRQANGELGYFQHNFRIYGREGEPCITPECDATVGRLVQGGRSTFYCEKCQH</sequence>
<accession>A0A1Y2KZU5</accession>
<dbReference type="InterPro" id="IPR035937">
    <property type="entry name" value="FPG_N"/>
</dbReference>
<dbReference type="InterPro" id="IPR000214">
    <property type="entry name" value="Znf_DNA_glyclase/AP_lyase"/>
</dbReference>
<evidence type="ECO:0000256" key="3">
    <source>
        <dbReference type="ARBA" id="ARBA00011245"/>
    </source>
</evidence>
<dbReference type="STRING" id="1293891.TMES_15920"/>
<feature type="active site" description="Proton donor; for delta-elimination activity" evidence="15">
    <location>
        <position position="271"/>
    </location>
</feature>
<dbReference type="SUPFAM" id="SSF57716">
    <property type="entry name" value="Glucocorticoid receptor-like (DNA-binding domain)"/>
    <property type="match status" value="1"/>
</dbReference>
<keyword evidence="9 15" id="KW-0238">DNA-binding</keyword>
<comment type="catalytic activity">
    <reaction evidence="1 15">
        <text>Hydrolysis of DNA containing ring-opened 7-methylguanine residues, releasing 2,6-diamino-4-hydroxy-5-(N-methyl)formamidopyrimidine.</text>
        <dbReference type="EC" id="3.2.2.23"/>
    </reaction>
</comment>
<evidence type="ECO:0000256" key="15">
    <source>
        <dbReference type="HAMAP-Rule" id="MF_00103"/>
    </source>
</evidence>
<feature type="binding site" evidence="15">
    <location>
        <position position="160"/>
    </location>
    <ligand>
        <name>DNA</name>
        <dbReference type="ChEBI" id="CHEBI:16991"/>
    </ligand>
</feature>
<evidence type="ECO:0000256" key="1">
    <source>
        <dbReference type="ARBA" id="ARBA00001668"/>
    </source>
</evidence>
<dbReference type="InterPro" id="IPR020629">
    <property type="entry name" value="FPG_Glyclase"/>
</dbReference>
<dbReference type="Gene3D" id="3.20.190.10">
    <property type="entry name" value="MutM-like, N-terminal"/>
    <property type="match status" value="1"/>
</dbReference>
<evidence type="ECO:0000256" key="11">
    <source>
        <dbReference type="ARBA" id="ARBA00023239"/>
    </source>
</evidence>
<evidence type="ECO:0000256" key="14">
    <source>
        <dbReference type="ARBA" id="ARBA00044632"/>
    </source>
</evidence>
<dbReference type="InterPro" id="IPR015886">
    <property type="entry name" value="H2TH_FPG"/>
</dbReference>
<dbReference type="EC" id="3.2.2.23" evidence="15"/>
<feature type="active site" description="Proton donor" evidence="15">
    <location>
        <position position="3"/>
    </location>
</feature>
<name>A0A1Y2KZU5_9PROT</name>
<evidence type="ECO:0000256" key="12">
    <source>
        <dbReference type="ARBA" id="ARBA00023268"/>
    </source>
</evidence>
<feature type="binding site" evidence="15">
    <location>
        <position position="98"/>
    </location>
    <ligand>
        <name>DNA</name>
        <dbReference type="ChEBI" id="CHEBI:16991"/>
    </ligand>
</feature>
<keyword evidence="19" id="KW-1185">Reference proteome</keyword>
<dbReference type="OrthoDB" id="9800855at2"/>
<dbReference type="PROSITE" id="PS51068">
    <property type="entry name" value="FPG_CAT"/>
    <property type="match status" value="1"/>
</dbReference>
<comment type="catalytic activity">
    <reaction evidence="14 15">
        <text>2'-deoxyribonucleotide-(2'-deoxyribose 5'-phosphate)-2'-deoxyribonucleotide-DNA = a 3'-end 2'-deoxyribonucleotide-(2,3-dehydro-2,3-deoxyribose 5'-phosphate)-DNA + a 5'-end 5'-phospho-2'-deoxyribonucleoside-DNA + H(+)</text>
        <dbReference type="Rhea" id="RHEA:66592"/>
        <dbReference type="Rhea" id="RHEA-COMP:13180"/>
        <dbReference type="Rhea" id="RHEA-COMP:16897"/>
        <dbReference type="Rhea" id="RHEA-COMP:17067"/>
        <dbReference type="ChEBI" id="CHEBI:15378"/>
        <dbReference type="ChEBI" id="CHEBI:136412"/>
        <dbReference type="ChEBI" id="CHEBI:157695"/>
        <dbReference type="ChEBI" id="CHEBI:167181"/>
        <dbReference type="EC" id="4.2.99.18"/>
    </reaction>
</comment>
<comment type="caution">
    <text evidence="18">The sequence shown here is derived from an EMBL/GenBank/DDBJ whole genome shotgun (WGS) entry which is preliminary data.</text>
</comment>
<dbReference type="SMART" id="SM01232">
    <property type="entry name" value="H2TH"/>
    <property type="match status" value="1"/>
</dbReference>
<organism evidence="18 19">
    <name type="scientific">Thalassospira mesophila</name>
    <dbReference type="NCBI Taxonomy" id="1293891"/>
    <lineage>
        <taxon>Bacteria</taxon>
        <taxon>Pseudomonadati</taxon>
        <taxon>Pseudomonadota</taxon>
        <taxon>Alphaproteobacteria</taxon>
        <taxon>Rhodospirillales</taxon>
        <taxon>Thalassospiraceae</taxon>
        <taxon>Thalassospira</taxon>
    </lineage>
</organism>
<evidence type="ECO:0000256" key="5">
    <source>
        <dbReference type="ARBA" id="ARBA00022763"/>
    </source>
</evidence>
<comment type="function">
    <text evidence="15">Involved in base excision repair of DNA damaged by oxidation or by mutagenic agents. Acts as DNA glycosylase that recognizes and removes damaged bases. Has a preference for oxidized purines, such as 7,8-dihydro-8-oxoguanine (8-oxoG). Has AP (apurinic/apyrimidinic) lyase activity and introduces nicks in the DNA strand. Cleaves the DNA backbone by beta-delta elimination to generate a single-strand break at the site of the removed base with both 3'- and 5'-phosphates.</text>
</comment>
<dbReference type="GO" id="GO:0006284">
    <property type="term" value="P:base-excision repair"/>
    <property type="evidence" value="ECO:0007669"/>
    <property type="project" value="InterPro"/>
</dbReference>
<dbReference type="AlphaFoldDB" id="A0A1Y2KZU5"/>
<protein>
    <recommendedName>
        <fullName evidence="15">Formamidopyrimidine-DNA glycosylase</fullName>
        <shortName evidence="15">Fapy-DNA glycosylase</shortName>
        <ecNumber evidence="15">3.2.2.23</ecNumber>
    </recommendedName>
    <alternativeName>
        <fullName evidence="15">DNA-(apurinic or apyrimidinic site) lyase MutM</fullName>
        <shortName evidence="15">AP lyase MutM</shortName>
        <ecNumber evidence="15">4.2.99.18</ecNumber>
    </alternativeName>
</protein>
<dbReference type="GO" id="GO:0140078">
    <property type="term" value="F:class I DNA-(apurinic or apyrimidinic site) endonuclease activity"/>
    <property type="evidence" value="ECO:0007669"/>
    <property type="project" value="UniProtKB-EC"/>
</dbReference>
<evidence type="ECO:0000256" key="7">
    <source>
        <dbReference type="ARBA" id="ARBA00022801"/>
    </source>
</evidence>
<evidence type="ECO:0000256" key="2">
    <source>
        <dbReference type="ARBA" id="ARBA00009409"/>
    </source>
</evidence>
<evidence type="ECO:0000256" key="4">
    <source>
        <dbReference type="ARBA" id="ARBA00022723"/>
    </source>
</evidence>
<feature type="domain" description="Formamidopyrimidine-DNA glycosylase catalytic" evidence="17">
    <location>
        <begin position="2"/>
        <end position="120"/>
    </location>
</feature>
<evidence type="ECO:0000256" key="13">
    <source>
        <dbReference type="ARBA" id="ARBA00023295"/>
    </source>
</evidence>
<dbReference type="Pfam" id="PF01149">
    <property type="entry name" value="Fapy_DNA_glyco"/>
    <property type="match status" value="1"/>
</dbReference>
<keyword evidence="5 15" id="KW-0227">DNA damage</keyword>
<keyword evidence="10 15" id="KW-0234">DNA repair</keyword>
<dbReference type="EC" id="4.2.99.18" evidence="15"/>
<dbReference type="CDD" id="cd08966">
    <property type="entry name" value="EcFpg-like_N"/>
    <property type="match status" value="1"/>
</dbReference>
<dbReference type="GO" id="GO:0003684">
    <property type="term" value="F:damaged DNA binding"/>
    <property type="evidence" value="ECO:0007669"/>
    <property type="project" value="InterPro"/>
</dbReference>
<dbReference type="Gene3D" id="1.10.8.50">
    <property type="match status" value="1"/>
</dbReference>
<keyword evidence="7 15" id="KW-0378">Hydrolase</keyword>
<gene>
    <name evidence="15" type="primary">mutM</name>
    <name evidence="15" type="synonym">fpg</name>
    <name evidence="18" type="ORF">TMES_15920</name>
</gene>
<dbReference type="PROSITE" id="PS51066">
    <property type="entry name" value="ZF_FPG_2"/>
    <property type="match status" value="1"/>
</dbReference>
<feature type="active site" description="Proton donor; for beta-elimination activity" evidence="15">
    <location>
        <position position="58"/>
    </location>
</feature>
<dbReference type="HAMAP" id="MF_00103">
    <property type="entry name" value="Fapy_DNA_glycosyl"/>
    <property type="match status" value="1"/>
</dbReference>